<dbReference type="GeneID" id="7847050"/>
<evidence type="ECO:0000313" key="10">
    <source>
        <dbReference type="EMBL" id="EAS07846.3"/>
    </source>
</evidence>
<dbReference type="eggNOG" id="KOG0160">
    <property type="taxonomic scope" value="Eukaryota"/>
</dbReference>
<evidence type="ECO:0000256" key="1">
    <source>
        <dbReference type="ARBA" id="ARBA00022741"/>
    </source>
</evidence>
<evidence type="ECO:0000256" key="5">
    <source>
        <dbReference type="ARBA" id="ARBA00023203"/>
    </source>
</evidence>
<dbReference type="GO" id="GO:0007015">
    <property type="term" value="P:actin filament organization"/>
    <property type="evidence" value="ECO:0007669"/>
    <property type="project" value="TreeGrafter"/>
</dbReference>
<evidence type="ECO:0000256" key="2">
    <source>
        <dbReference type="ARBA" id="ARBA00022840"/>
    </source>
</evidence>
<dbReference type="InterPro" id="IPR027417">
    <property type="entry name" value="P-loop_NTPase"/>
</dbReference>
<dbReference type="STRING" id="312017.I7MK57"/>
<feature type="region of interest" description="Actin-binding" evidence="6">
    <location>
        <begin position="684"/>
        <end position="706"/>
    </location>
</feature>
<dbReference type="PRINTS" id="PR00193">
    <property type="entry name" value="MYOSINHEAVY"/>
</dbReference>
<dbReference type="Gene3D" id="1.10.10.820">
    <property type="match status" value="1"/>
</dbReference>
<dbReference type="InParanoid" id="I7MK57"/>
<keyword evidence="11" id="KW-1185">Reference proteome</keyword>
<dbReference type="CDD" id="cd00124">
    <property type="entry name" value="MYSc"/>
    <property type="match status" value="1"/>
</dbReference>
<dbReference type="InterPro" id="IPR036961">
    <property type="entry name" value="Kinesin_motor_dom_sf"/>
</dbReference>
<proteinExistence type="inferred from homology"/>
<dbReference type="SUPFAM" id="SSF52540">
    <property type="entry name" value="P-loop containing nucleoside triphosphate hydrolases"/>
    <property type="match status" value="1"/>
</dbReference>
<evidence type="ECO:0000256" key="4">
    <source>
        <dbReference type="ARBA" id="ARBA00023175"/>
    </source>
</evidence>
<reference evidence="11" key="1">
    <citation type="journal article" date="2006" name="PLoS Biol.">
        <title>Macronuclear genome sequence of the ciliate Tetrahymena thermophila, a model eukaryote.</title>
        <authorList>
            <person name="Eisen J.A."/>
            <person name="Coyne R.S."/>
            <person name="Wu M."/>
            <person name="Wu D."/>
            <person name="Thiagarajan M."/>
            <person name="Wortman J.R."/>
            <person name="Badger J.H."/>
            <person name="Ren Q."/>
            <person name="Amedeo P."/>
            <person name="Jones K.M."/>
            <person name="Tallon L.J."/>
            <person name="Delcher A.L."/>
            <person name="Salzberg S.L."/>
            <person name="Silva J.C."/>
            <person name="Haas B.J."/>
            <person name="Majoros W.H."/>
            <person name="Farzad M."/>
            <person name="Carlton J.M."/>
            <person name="Smith R.K. Jr."/>
            <person name="Garg J."/>
            <person name="Pearlman R.E."/>
            <person name="Karrer K.M."/>
            <person name="Sun L."/>
            <person name="Manning G."/>
            <person name="Elde N.C."/>
            <person name="Turkewitz A.P."/>
            <person name="Asai D.J."/>
            <person name="Wilkes D.E."/>
            <person name="Wang Y."/>
            <person name="Cai H."/>
            <person name="Collins K."/>
            <person name="Stewart B.A."/>
            <person name="Lee S.R."/>
            <person name="Wilamowska K."/>
            <person name="Weinberg Z."/>
            <person name="Ruzzo W.L."/>
            <person name="Wloga D."/>
            <person name="Gaertig J."/>
            <person name="Frankel J."/>
            <person name="Tsao C.-C."/>
            <person name="Gorovsky M.A."/>
            <person name="Keeling P.J."/>
            <person name="Waller R.F."/>
            <person name="Patron N.J."/>
            <person name="Cherry J.M."/>
            <person name="Stover N.A."/>
            <person name="Krieger C.J."/>
            <person name="del Toro C."/>
            <person name="Ryder H.F."/>
            <person name="Williamson S.C."/>
            <person name="Barbeau R.A."/>
            <person name="Hamilton E.P."/>
            <person name="Orias E."/>
        </authorList>
    </citation>
    <scope>NUCLEOTIDE SEQUENCE [LARGE SCALE GENOMIC DNA]</scope>
    <source>
        <strain evidence="11">SB210</strain>
    </source>
</reference>
<comment type="similarity">
    <text evidence="6">Belongs to the TRAFAC class myosin-kinesin ATPase superfamily. Myosin family.</text>
</comment>
<dbReference type="InterPro" id="IPR008989">
    <property type="entry name" value="Myosin_S1_N"/>
</dbReference>
<dbReference type="Gene3D" id="3.40.850.10">
    <property type="entry name" value="Kinesin motor domain"/>
    <property type="match status" value="1"/>
</dbReference>
<evidence type="ECO:0000256" key="8">
    <source>
        <dbReference type="SAM" id="MobiDB-lite"/>
    </source>
</evidence>
<dbReference type="InterPro" id="IPR001609">
    <property type="entry name" value="Myosin_head_motor_dom-like"/>
</dbReference>
<accession>I7MK57</accession>
<dbReference type="Gene3D" id="1.20.5.4820">
    <property type="match status" value="1"/>
</dbReference>
<keyword evidence="2 6" id="KW-0067">ATP-binding</keyword>
<feature type="domain" description="Myosin motor" evidence="9">
    <location>
        <begin position="56"/>
        <end position="817"/>
    </location>
</feature>
<keyword evidence="1 6" id="KW-0547">Nucleotide-binding</keyword>
<dbReference type="Proteomes" id="UP000009168">
    <property type="component" value="Unassembled WGS sequence"/>
</dbReference>
<dbReference type="GO" id="GO:0016020">
    <property type="term" value="C:membrane"/>
    <property type="evidence" value="ECO:0007669"/>
    <property type="project" value="TreeGrafter"/>
</dbReference>
<evidence type="ECO:0000256" key="7">
    <source>
        <dbReference type="SAM" id="Coils"/>
    </source>
</evidence>
<keyword evidence="4 6" id="KW-0505">Motor protein</keyword>
<dbReference type="Gene3D" id="1.20.58.530">
    <property type="match status" value="1"/>
</dbReference>
<protein>
    <submittedName>
        <fullName evidence="10">Myosin heavy chain</fullName>
    </submittedName>
</protein>
<sequence>MLNKKKYWLQDEQEVFSIGEVESVNGDTYTIRSKQNQSTQQINQKDLMEIDEQSLQGIEDLLNLQELNEGNFLKNLNERYNRNEIYTCIGESIIISINPFKKLNIYDIPKFKQTINETKAHLYKITENTLKNLESFGCSQSIIISGESGSGKTESTKIILNYLSEFDKSKESNQLNDQLAGSEQKKKSIQEQIVDNNYILEAFGNAKTVRNDNSSRFGKFIKVYIGDDMRIKSANIVNYLLEKSRVTKIAAQERNYHIFYQMLQGGSADFKKKYYLKSIDNYVYLSQGDTFSNLNDDQNFQNVLKCLDIMKFTSDQIQSLFSIVSAILQLGNINIFSINDHQSSIGEHDEYLQYAATLLQLQSKEELKKVICNPIIFDPSSKTNIEINQSVQQAQQNVDSLCKLLYGNMFDWIVEQINKTLNDNREVVYEQTKQRISLTSKNQNLKKIESSYPFYKENNVGILDIFGFEIFEENSFEQLCINFANEKLQFQFNENMFKSEQKEYEEEGIPWVKIDFVDNKNTIDLFELKTGCIFNYLDDECKRNDGNDQRFMNQVRNNLSKQPALVLSNSKNPRNAQLFSIKHFAGQVEYDSVGFVDKNRDSANQNIINLLSTSSNIILQSKFPKKVSETDNNMNANPSNQNNFGSVQNAIKNFGIVKNDTVQQNSAAPAVKKTTLSNQFRVQLTTLISELSSSTNFYVRCIKPNTEKVASFFNHQEVHRQIKCAGLLEAIKIRKCGFSLRFKHRDYLLRYSTLLSHQVISKSPQDKCQKIIDLVLNNQGLKQQKQKQKSEDLLYAIGKTKIFLKEIMRDLLENQLKILHGEKAVIIQKNYKAYQQQQRYKYTKVCVIKIQRSFRYRLFRLEMQERIRQKEIRRLQLEQQKREEEERLRRLAEEEEIRQRELELIRQRQYEEEQERIQRLQNQNNTNHNHNNNQGLSQYLQQNSDHLNSTEYLNVSPQNRANYYNDANSLIAQIEDQIKKQNPSSMFDEDDDQEEYDEVNGNNQDFKEKHIKNQHANKHSSGSPAFKHELNLSTSKSNNSGANNITNINDVSEIIQNNLISSQKENEIMEILKQKSKLFCQPDLMSFSLYQFLCTSQTLNDFLQMTQIQIIEQLKQIISLEQQIAAQNKLLQEKDQIENSLERKLDSNILNNAIEVEMLKQEIAQLQNLNFSLEQENIKLGEKIKSSNDQMNGLKLSREEEQALIFSKNTQQKYEDLERENLFLKKQVDNLNEQLKQQEIQLKAIQKMNEQQRAEISKRDQVKMQLETSQNNERVEFQRLSKQYKKLVQKDKYNEMVIESVFQLLKDKNEELDLIKNSVKLQNLQTDQSLLNNIIQKQEDSLAKLKQIYKGDKQID</sequence>
<keyword evidence="3 6" id="KW-0518">Myosin</keyword>
<dbReference type="GO" id="GO:0005737">
    <property type="term" value="C:cytoplasm"/>
    <property type="evidence" value="ECO:0007669"/>
    <property type="project" value="TreeGrafter"/>
</dbReference>
<dbReference type="GO" id="GO:0000146">
    <property type="term" value="F:microfilament motor activity"/>
    <property type="evidence" value="ECO:0007669"/>
    <property type="project" value="TreeGrafter"/>
</dbReference>
<feature type="binding site" evidence="6">
    <location>
        <begin position="146"/>
        <end position="153"/>
    </location>
    <ligand>
        <name>ATP</name>
        <dbReference type="ChEBI" id="CHEBI:30616"/>
    </ligand>
</feature>
<dbReference type="PANTHER" id="PTHR13140">
    <property type="entry name" value="MYOSIN"/>
    <property type="match status" value="1"/>
</dbReference>
<dbReference type="GO" id="GO:0005524">
    <property type="term" value="F:ATP binding"/>
    <property type="evidence" value="ECO:0007669"/>
    <property type="project" value="UniProtKB-UniRule"/>
</dbReference>
<dbReference type="SMART" id="SM00242">
    <property type="entry name" value="MYSc"/>
    <property type="match status" value="1"/>
</dbReference>
<evidence type="ECO:0000259" key="9">
    <source>
        <dbReference type="PROSITE" id="PS51456"/>
    </source>
</evidence>
<dbReference type="Gene3D" id="1.20.120.720">
    <property type="entry name" value="Myosin VI head, motor domain, U50 subdomain"/>
    <property type="match status" value="1"/>
</dbReference>
<dbReference type="FunFam" id="1.10.10.820:FF:000001">
    <property type="entry name" value="Myosin heavy chain"/>
    <property type="match status" value="1"/>
</dbReference>
<dbReference type="RefSeq" id="XP_001028088.3">
    <property type="nucleotide sequence ID" value="XM_001028088.3"/>
</dbReference>
<evidence type="ECO:0000256" key="3">
    <source>
        <dbReference type="ARBA" id="ARBA00023123"/>
    </source>
</evidence>
<organism evidence="10 11">
    <name type="scientific">Tetrahymena thermophila (strain SB210)</name>
    <dbReference type="NCBI Taxonomy" id="312017"/>
    <lineage>
        <taxon>Eukaryota</taxon>
        <taxon>Sar</taxon>
        <taxon>Alveolata</taxon>
        <taxon>Ciliophora</taxon>
        <taxon>Intramacronucleata</taxon>
        <taxon>Oligohymenophorea</taxon>
        <taxon>Hymenostomatida</taxon>
        <taxon>Tetrahymenina</taxon>
        <taxon>Tetrahymenidae</taxon>
        <taxon>Tetrahymena</taxon>
    </lineage>
</organism>
<evidence type="ECO:0000256" key="6">
    <source>
        <dbReference type="PROSITE-ProRule" id="PRU00782"/>
    </source>
</evidence>
<dbReference type="PROSITE" id="PS51456">
    <property type="entry name" value="MYOSIN_MOTOR"/>
    <property type="match status" value="1"/>
</dbReference>
<feature type="coiled-coil region" evidence="7">
    <location>
        <begin position="1120"/>
        <end position="1176"/>
    </location>
</feature>
<dbReference type="GO" id="GO:0051015">
    <property type="term" value="F:actin filament binding"/>
    <property type="evidence" value="ECO:0007669"/>
    <property type="project" value="InterPro"/>
</dbReference>
<feature type="coiled-coil region" evidence="7">
    <location>
        <begin position="860"/>
        <end position="930"/>
    </location>
</feature>
<feature type="region of interest" description="Disordered" evidence="8">
    <location>
        <begin position="980"/>
        <end position="999"/>
    </location>
</feature>
<dbReference type="KEGG" id="tet:TTHERM_00526770"/>
<feature type="coiled-coil region" evidence="7">
    <location>
        <begin position="1207"/>
        <end position="1255"/>
    </location>
</feature>
<dbReference type="OrthoDB" id="10249697at2759"/>
<dbReference type="Gene3D" id="2.30.30.360">
    <property type="entry name" value="Myosin S1 fragment, N-terminal"/>
    <property type="match status" value="1"/>
</dbReference>
<evidence type="ECO:0000313" key="11">
    <source>
        <dbReference type="Proteomes" id="UP000009168"/>
    </source>
</evidence>
<feature type="compositionally biased region" description="Acidic residues" evidence="8">
    <location>
        <begin position="987"/>
        <end position="998"/>
    </location>
</feature>
<keyword evidence="5 6" id="KW-0009">Actin-binding</keyword>
<keyword evidence="7" id="KW-0175">Coiled coil</keyword>
<dbReference type="GO" id="GO:0016459">
    <property type="term" value="C:myosin complex"/>
    <property type="evidence" value="ECO:0007669"/>
    <property type="project" value="UniProtKB-KW"/>
</dbReference>
<dbReference type="Pfam" id="PF00063">
    <property type="entry name" value="Myosin_head"/>
    <property type="match status" value="1"/>
</dbReference>
<dbReference type="PANTHER" id="PTHR13140:SF706">
    <property type="entry name" value="DILUTE CLASS UNCONVENTIONAL MYOSIN, ISOFORM C"/>
    <property type="match status" value="1"/>
</dbReference>
<gene>
    <name evidence="10" type="ORF">TTHERM_00526770</name>
</gene>
<dbReference type="EMBL" id="GG662209">
    <property type="protein sequence ID" value="EAS07846.3"/>
    <property type="molecule type" value="Genomic_DNA"/>
</dbReference>
<name>I7MK57_TETTS</name>